<evidence type="ECO:0000256" key="1">
    <source>
        <dbReference type="ARBA" id="ARBA00007017"/>
    </source>
</evidence>
<dbReference type="Pfam" id="PF09724">
    <property type="entry name" value="Dcc1"/>
    <property type="match status" value="1"/>
</dbReference>
<dbReference type="GO" id="GO:0006260">
    <property type="term" value="P:DNA replication"/>
    <property type="evidence" value="ECO:0007669"/>
    <property type="project" value="UniProtKB-KW"/>
</dbReference>
<accession>A0A0H1B5U8</accession>
<dbReference type="PANTHER" id="PTHR13395">
    <property type="entry name" value="SISTER CHROMATID COHESION PROTEIN DCC1-RELATED"/>
    <property type="match status" value="1"/>
</dbReference>
<dbReference type="GO" id="GO:0000775">
    <property type="term" value="C:chromosome, centromeric region"/>
    <property type="evidence" value="ECO:0007669"/>
    <property type="project" value="TreeGrafter"/>
</dbReference>
<evidence type="ECO:0000313" key="5">
    <source>
        <dbReference type="Proteomes" id="UP000053573"/>
    </source>
</evidence>
<reference evidence="5" key="1">
    <citation type="journal article" date="2015" name="PLoS Genet.">
        <title>The dynamic genome and transcriptome of the human fungal pathogen Blastomyces and close relative Emmonsia.</title>
        <authorList>
            <person name="Munoz J.F."/>
            <person name="Gauthier G.M."/>
            <person name="Desjardins C.A."/>
            <person name="Gallo J.E."/>
            <person name="Holder J."/>
            <person name="Sullivan T.D."/>
            <person name="Marty A.J."/>
            <person name="Carmen J.C."/>
            <person name="Chen Z."/>
            <person name="Ding L."/>
            <person name="Gujja S."/>
            <person name="Magrini V."/>
            <person name="Misas E."/>
            <person name="Mitreva M."/>
            <person name="Priest M."/>
            <person name="Saif S."/>
            <person name="Whiston E.A."/>
            <person name="Young S."/>
            <person name="Zeng Q."/>
            <person name="Goldman W.E."/>
            <person name="Mardis E.R."/>
            <person name="Taylor J.W."/>
            <person name="McEwen J.G."/>
            <person name="Clay O.K."/>
            <person name="Klein B.S."/>
            <person name="Cuomo C.A."/>
        </authorList>
    </citation>
    <scope>NUCLEOTIDE SEQUENCE [LARGE SCALE GENOMIC DNA]</scope>
    <source>
        <strain evidence="5">UAMH 139</strain>
    </source>
</reference>
<gene>
    <name evidence="4" type="ORF">EMPG_10245</name>
</gene>
<dbReference type="AlphaFoldDB" id="A0A0H1B5U8"/>
<evidence type="ECO:0000256" key="2">
    <source>
        <dbReference type="ARBA" id="ARBA00022705"/>
    </source>
</evidence>
<dbReference type="PANTHER" id="PTHR13395:SF6">
    <property type="entry name" value="SISTER CHROMATID COHESION PROTEIN DCC1"/>
    <property type="match status" value="1"/>
</dbReference>
<organism evidence="4 5">
    <name type="scientific">Blastomyces silverae</name>
    <dbReference type="NCBI Taxonomy" id="2060906"/>
    <lineage>
        <taxon>Eukaryota</taxon>
        <taxon>Fungi</taxon>
        <taxon>Dikarya</taxon>
        <taxon>Ascomycota</taxon>
        <taxon>Pezizomycotina</taxon>
        <taxon>Eurotiomycetes</taxon>
        <taxon>Eurotiomycetidae</taxon>
        <taxon>Onygenales</taxon>
        <taxon>Ajellomycetaceae</taxon>
        <taxon>Blastomyces</taxon>
    </lineage>
</organism>
<dbReference type="STRING" id="2060906.A0A0H1B5U8"/>
<comment type="caution">
    <text evidence="4">The sequence shown here is derived from an EMBL/GenBank/DDBJ whole genome shotgun (WGS) entry which is preliminary data.</text>
</comment>
<proteinExistence type="inferred from homology"/>
<keyword evidence="2" id="KW-0235">DNA replication</keyword>
<dbReference type="OrthoDB" id="5199543at2759"/>
<dbReference type="Proteomes" id="UP000053573">
    <property type="component" value="Unassembled WGS sequence"/>
</dbReference>
<sequence>MAKPTGQALDFSHTRPQQALKLLELPPELAEMISSGKTGSPLYLKSGPSSSSSASSSSTDAYVNLCTNTQTYMVRHVHSSNCIYLIQPAPSTQPAPQQAKGETPHNHITTIAKCNATLELVKLDSNLYSVFPYLQRALRVYSGTHAEEDEDVDMSDAGNGNGAGRVSAAIATEAAGDKSSIMQRGRRRAIRKVFRDVPLSPVECERGWVEVCAFVHPERHPGGGGGDGRLICWRPSAVVKIQTWKKILDGAVLQGIDMEKQFLVRDLWRAVRDEGDGNGDVGFPRPLFDALVRRLMGDPASVGLGEVYEELKWASLDKDTTVNWVGEVYLEANAPDPAMAIGRAEFLESWKDLLPESWRSEATWDNLKNSAQLCTEMYIHTNRIYNVLATPTNIPVLRAFVLSPGQKQRLLVQDPKDVREAWKPAITHIKYETVSGMGSISHKSKHIATRLFEYSSHGLSEQG</sequence>
<dbReference type="GO" id="GO:0034088">
    <property type="term" value="P:maintenance of mitotic sister chromatid cohesion"/>
    <property type="evidence" value="ECO:0007669"/>
    <property type="project" value="TreeGrafter"/>
</dbReference>
<name>A0A0H1B5U8_9EURO</name>
<dbReference type="GO" id="GO:0031390">
    <property type="term" value="C:Ctf18 RFC-like complex"/>
    <property type="evidence" value="ECO:0007669"/>
    <property type="project" value="InterPro"/>
</dbReference>
<dbReference type="InterPro" id="IPR019128">
    <property type="entry name" value="Dcc1"/>
</dbReference>
<evidence type="ECO:0008006" key="6">
    <source>
        <dbReference type="Google" id="ProtNLM"/>
    </source>
</evidence>
<keyword evidence="5" id="KW-1185">Reference proteome</keyword>
<protein>
    <recommendedName>
        <fullName evidence="6">Sister chromatid cohesion protein Dcc1</fullName>
    </recommendedName>
</protein>
<comment type="similarity">
    <text evidence="1">Belongs to the DCC1 family.</text>
</comment>
<feature type="compositionally biased region" description="Low complexity" evidence="3">
    <location>
        <begin position="49"/>
        <end position="58"/>
    </location>
</feature>
<feature type="region of interest" description="Disordered" evidence="3">
    <location>
        <begin position="40"/>
        <end position="59"/>
    </location>
</feature>
<evidence type="ECO:0000313" key="4">
    <source>
        <dbReference type="EMBL" id="KLJ06347.1"/>
    </source>
</evidence>
<evidence type="ECO:0000256" key="3">
    <source>
        <dbReference type="SAM" id="MobiDB-lite"/>
    </source>
</evidence>
<dbReference type="GO" id="GO:0000785">
    <property type="term" value="C:chromatin"/>
    <property type="evidence" value="ECO:0007669"/>
    <property type="project" value="TreeGrafter"/>
</dbReference>
<dbReference type="EMBL" id="LDEV01003172">
    <property type="protein sequence ID" value="KLJ06347.1"/>
    <property type="molecule type" value="Genomic_DNA"/>
</dbReference>